<keyword evidence="5" id="KW-1003">Cell membrane</keyword>
<dbReference type="InterPro" id="IPR008152">
    <property type="entry name" value="Clathrin_a/b/g-adaptin_app_Ig"/>
</dbReference>
<name>A0A3B4CLX3_PYGNA</name>
<dbReference type="Proteomes" id="UP001501920">
    <property type="component" value="Chromosome 14"/>
</dbReference>
<dbReference type="Pfam" id="PF02883">
    <property type="entry name" value="Alpha_adaptinC2"/>
    <property type="match status" value="1"/>
</dbReference>
<comment type="subunit">
    <text evidence="10">Adaptor protein complex 2 (AP-2) is a heterotetramer composed of two large adaptins (alpha-type subunit AP2A1 or AP2A2 and beta-type subunit AP2B1), a medium adaptin (mu-type subunit AP2M1) and a small adaptin (sigma-type subunit AP2S1).</text>
</comment>
<keyword evidence="15" id="KW-1185">Reference proteome</keyword>
<dbReference type="InterPro" id="IPR002553">
    <property type="entry name" value="Clathrin/coatomer_adapt-like_N"/>
</dbReference>
<reference evidence="14" key="2">
    <citation type="submission" date="2025-08" db="UniProtKB">
        <authorList>
            <consortium name="Ensembl"/>
        </authorList>
    </citation>
    <scope>IDENTIFICATION</scope>
</reference>
<protein>
    <recommendedName>
        <fullName evidence="10">AP-2 complex subunit alpha</fullName>
    </recommendedName>
</protein>
<reference evidence="14 15" key="1">
    <citation type="submission" date="2020-10" db="EMBL/GenBank/DDBJ databases">
        <title>Pygocentrus nattereri (red-bellied piranha) genome, fPygNat1, primary haplotype.</title>
        <authorList>
            <person name="Myers G."/>
            <person name="Meyer A."/>
            <person name="Karagic N."/>
            <person name="Pippel M."/>
            <person name="Winkler S."/>
            <person name="Tracey A."/>
            <person name="Wood J."/>
            <person name="Formenti G."/>
            <person name="Howe K."/>
            <person name="Fedrigo O."/>
            <person name="Jarvis E.D."/>
        </authorList>
    </citation>
    <scope>NUCLEOTIDE SEQUENCE [LARGE SCALE GENOMIC DNA]</scope>
</reference>
<evidence type="ECO:0000256" key="5">
    <source>
        <dbReference type="ARBA" id="ARBA00022475"/>
    </source>
</evidence>
<keyword evidence="8 10" id="KW-0472">Membrane</keyword>
<keyword evidence="7 10" id="KW-0653">Protein transport</keyword>
<dbReference type="InterPro" id="IPR012295">
    <property type="entry name" value="TBP_dom_sf"/>
</dbReference>
<feature type="binding site" evidence="11">
    <location>
        <begin position="11"/>
        <end position="12"/>
    </location>
    <ligand>
        <name>a 1,2-diacyl-sn-glycero-3-phospho-(1D-myo-inositol-3,4,5-trisphosphate)</name>
        <dbReference type="ChEBI" id="CHEBI:57836"/>
    </ligand>
</feature>
<dbReference type="InterPro" id="IPR013041">
    <property type="entry name" value="Clathrin_app_Ig-like_sf"/>
</dbReference>
<dbReference type="InterPro" id="IPR011989">
    <property type="entry name" value="ARM-like"/>
</dbReference>
<keyword evidence="4 10" id="KW-0813">Transport</keyword>
<dbReference type="Ensembl" id="ENSPNAT00000036475.2">
    <property type="protein sequence ID" value="ENSPNAP00000012345.2"/>
    <property type="gene ID" value="ENSPNAG00000018303.2"/>
</dbReference>
<dbReference type="SUPFAM" id="SSF55711">
    <property type="entry name" value="Subdomain of clathrin and coatomer appendage domain"/>
    <property type="match status" value="1"/>
</dbReference>
<sequence>MPAVSKGDGMRGLAVFISDIRNCKSKEAEIKRINKELANIRSKFKGDKALDGYSKKKYVCKLLFIFLLGHDIDFGHMEAVNLLSSNKYTEKQIGYLFISVLVNSNSELIRLINNAIKNDLSSRNPTFMCLALHCIANVGSREMAEAFAGEIPRILVAGDTMDSVKQSAALCLLRLYRTSPDLVLMGEWTSRVVHLLNDQHMGVVTAAISLITCLSQKNPEEFKTCVSLAVSRLSRIVSSASTDLQDYTYYFVPAPWLSCKLLRLLQCYPPPEDGAVKGRLVECLETILNKAQEPPKSKKVQHSNAKNAILFEAIALIIHYDSEPNLLVRACNQLGQFLQHRETNLRYLALESMCTLASSEFSHEAVKTHIETVINALKTERDVSVRQRAADLLYAMCDRSNAKQIVAEMLSYLETADYSIREEMVLKVAILAEKYAVDYSWYVDTILNLIRIAGDYVSEEVWYRVIQIVINRDDVQGYAAKTVFEALQAPACHENMVKVGGYILGEFGNLIAGDPRSSPLVQFNLLHSKFHLCSVPTRALLLSAYIKFINLFPETKPTIQEVLRCDSQIRNSDVELQQRAVEYLKLSSIASTDVLATVLEEMPPFPERESSILAKLKKKKGPGAVSGNELEEGKREGGELNGAGERPGDSSAIGASNAVRLHIPTHSLNYDIIYPPPPLFQSTPSPSADLLGLRSAAPVSAAPPSAGSLLVDVFSEAGPAAPAAGANDDGFLRFVCKNNGVLFENQLLQIGVKSEYRQNLGRMYLFYGNKTSVQFVNFTTTLKPVDPLVEGGAQVQQVINIECLTVFSDAPLLNIKFRYGGALQNLTLKLPVAINKFFQPTEMSSHDFFQRWKQLSQPQQEAQKIFKANHAMDTEVLKAKLLGLGTALLEKVDPNPDNFVCAGVIQTKAQQVGCLLRLEPNAQAQVHTHFPVRALGLESRPLGVSSVTTLSLCVSVVHHSFICNKCL</sequence>
<dbReference type="InterPro" id="IPR016024">
    <property type="entry name" value="ARM-type_fold"/>
</dbReference>
<dbReference type="InterPro" id="IPR009028">
    <property type="entry name" value="Coatomer/calthrin_app_sub_C"/>
</dbReference>
<dbReference type="Gene3D" id="3.30.310.10">
    <property type="entry name" value="TATA-Binding Protein"/>
    <property type="match status" value="1"/>
</dbReference>
<evidence type="ECO:0000256" key="11">
    <source>
        <dbReference type="PIRSR" id="PIRSR037091-1"/>
    </source>
</evidence>
<dbReference type="PANTHER" id="PTHR22780">
    <property type="entry name" value="ADAPTIN, ALPHA/GAMMA/EPSILON"/>
    <property type="match status" value="1"/>
</dbReference>
<dbReference type="InterPro" id="IPR017104">
    <property type="entry name" value="AP2_complex_asu"/>
</dbReference>
<dbReference type="SMART" id="SM00809">
    <property type="entry name" value="Alpha_adaptinC2"/>
    <property type="match status" value="1"/>
</dbReference>
<feature type="binding site" evidence="11">
    <location>
        <begin position="57"/>
        <end position="61"/>
    </location>
    <ligand>
        <name>a 1,2-diacyl-sn-glycero-3-phospho-(1D-myo-inositol-3,4,5-trisphosphate)</name>
        <dbReference type="ChEBI" id="CHEBI:57836"/>
    </ligand>
</feature>
<evidence type="ECO:0000256" key="6">
    <source>
        <dbReference type="ARBA" id="ARBA00022583"/>
    </source>
</evidence>
<dbReference type="SUPFAM" id="SSF49348">
    <property type="entry name" value="Clathrin adaptor appendage domain"/>
    <property type="match status" value="1"/>
</dbReference>
<accession>A0A3B4CLX3</accession>
<evidence type="ECO:0000313" key="15">
    <source>
        <dbReference type="Proteomes" id="UP001501920"/>
    </source>
</evidence>
<comment type="function">
    <text evidence="10">Component of the adaptor protein complex 2 (AP-2). Adaptor protein complexes function in protein transport via transport vesicles in different membrane traffic pathways. Adaptor protein complexes are vesicle coat components and appear to be involved in cargo selection and vesicle formation. AP-2 is involved in clathrin-dependent endocytosis in which cargo proteins are incorporated into vesicles surrounded by clathrin (clathrin-coated vesicles, CCVs) which are destined for fusion with the early endosome. The clathrin lattice serves as a mechanical scaffold but is itself unable to bind directly to membrane components. Clathrin-associated adaptor protein (AP) complexes which can bind directly to both the clathrin lattice and to the lipid and protein components of membranes are considered to be the major clathrin adaptors contributing the CCV formation. AP-2 also serves as a cargo receptor to selectively sort the membrane proteins involved in receptor-mediated endocytosis. AP-2 seems to play a role in the recycling of synaptic vesicle membranes from the presynaptic surface. AP-2 recognizes Y-X-X-[FILMV] (Y-X-X-Phi) and [ED]-X-X-X-L-[LI] endocytosis signal motifs within the cytosolic tails of transmembrane cargo molecules. AP-2 may also play a role in maintaining normal post-endocytic trafficking through the ARF6-regulated, non-clathrin pathway. The AP-2 alpha subunit binds polyphosphoinositide-containing lipids, positioning AP-2 on the membrane. The AP-2 alpha subunit acts via its C-terminal appendage domain as a scaffolding platform for endocytic accessory proteins. The AP-2 alpha and AP-2 sigma subunits are thought to contribute to the recognition of the [ED]-X-X-X-L-[LI] motif.</text>
</comment>
<keyword evidence="9 10" id="KW-0168">Coated pit</keyword>
<organism evidence="14 15">
    <name type="scientific">Pygocentrus nattereri</name>
    <name type="common">Red-bellied piranha</name>
    <dbReference type="NCBI Taxonomy" id="42514"/>
    <lineage>
        <taxon>Eukaryota</taxon>
        <taxon>Metazoa</taxon>
        <taxon>Chordata</taxon>
        <taxon>Craniata</taxon>
        <taxon>Vertebrata</taxon>
        <taxon>Euteleostomi</taxon>
        <taxon>Actinopterygii</taxon>
        <taxon>Neopterygii</taxon>
        <taxon>Teleostei</taxon>
        <taxon>Ostariophysi</taxon>
        <taxon>Characiformes</taxon>
        <taxon>Characoidei</taxon>
        <taxon>Pygocentrus</taxon>
    </lineage>
</organism>
<evidence type="ECO:0000256" key="12">
    <source>
        <dbReference type="SAM" id="MobiDB-lite"/>
    </source>
</evidence>
<dbReference type="FunFam" id="2.60.40.1230:FF:000003">
    <property type="entry name" value="AP-2 complex subunit alpha"/>
    <property type="match status" value="1"/>
</dbReference>
<evidence type="ECO:0000256" key="10">
    <source>
        <dbReference type="PIRNR" id="PIRNR037091"/>
    </source>
</evidence>
<dbReference type="PIRSF" id="PIRSF037091">
    <property type="entry name" value="AP2_complex_alpha"/>
    <property type="match status" value="1"/>
</dbReference>
<dbReference type="Pfam" id="PF01602">
    <property type="entry name" value="Adaptin_N"/>
    <property type="match status" value="1"/>
</dbReference>
<dbReference type="InterPro" id="IPR003164">
    <property type="entry name" value="Clathrin_a-adaptin_app_sub_C"/>
</dbReference>
<dbReference type="GeneTree" id="ENSGT00950000182838"/>
<proteinExistence type="inferred from homology"/>
<feature type="binding site" evidence="11">
    <location>
        <position position="53"/>
    </location>
    <ligand>
        <name>a 1,2-diacyl-sn-glycero-3-phospho-(1D-myo-inositol-3,4,5-trisphosphate)</name>
        <dbReference type="ChEBI" id="CHEBI:57836"/>
    </ligand>
</feature>
<keyword evidence="6 10" id="KW-0254">Endocytosis</keyword>
<dbReference type="Gene3D" id="1.25.10.10">
    <property type="entry name" value="Leucine-rich Repeat Variant"/>
    <property type="match status" value="1"/>
</dbReference>
<feature type="region of interest" description="Disordered" evidence="12">
    <location>
        <begin position="617"/>
        <end position="650"/>
    </location>
</feature>
<comment type="similarity">
    <text evidence="3 10">Belongs to the adaptor complexes large subunit family.</text>
</comment>
<dbReference type="Pfam" id="PF02296">
    <property type="entry name" value="Alpha_adaptin_C"/>
    <property type="match status" value="1"/>
</dbReference>
<evidence type="ECO:0000256" key="3">
    <source>
        <dbReference type="ARBA" id="ARBA00006613"/>
    </source>
</evidence>
<evidence type="ECO:0000256" key="7">
    <source>
        <dbReference type="ARBA" id="ARBA00022927"/>
    </source>
</evidence>
<evidence type="ECO:0000256" key="8">
    <source>
        <dbReference type="ARBA" id="ARBA00023136"/>
    </source>
</evidence>
<evidence type="ECO:0000259" key="13">
    <source>
        <dbReference type="SMART" id="SM00809"/>
    </source>
</evidence>
<dbReference type="InterPro" id="IPR050840">
    <property type="entry name" value="Adaptor_Complx_Large_Subunit"/>
</dbReference>
<dbReference type="GO" id="GO:0072583">
    <property type="term" value="P:clathrin-dependent endocytosis"/>
    <property type="evidence" value="ECO:0007669"/>
    <property type="project" value="InterPro"/>
</dbReference>
<dbReference type="SUPFAM" id="SSF48371">
    <property type="entry name" value="ARM repeat"/>
    <property type="match status" value="1"/>
</dbReference>
<comment type="subcellular location">
    <subcellularLocation>
        <location evidence="1">Cell membrane</location>
    </subcellularLocation>
    <subcellularLocation>
        <location evidence="2">Membrane</location>
        <location evidence="2">Coated pit</location>
        <topology evidence="2">Peripheral membrane protein</topology>
        <orientation evidence="2">Cytoplasmic side</orientation>
    </subcellularLocation>
</comment>
<feature type="domain" description="Clathrin adaptor alpha/beta/gamma-adaptin appendage Ig-like subdomain" evidence="13">
    <location>
        <begin position="732"/>
        <end position="831"/>
    </location>
</feature>
<feature type="binding site" evidence="11">
    <location>
        <position position="43"/>
    </location>
    <ligand>
        <name>a 1,2-diacyl-sn-glycero-3-phospho-(1D-myo-inositol-3,4,5-trisphosphate)</name>
        <dbReference type="ChEBI" id="CHEBI:57836"/>
    </ligand>
</feature>
<dbReference type="AlphaFoldDB" id="A0A3B4CLX3"/>
<dbReference type="GO" id="GO:0035615">
    <property type="term" value="F:clathrin adaptor activity"/>
    <property type="evidence" value="ECO:0007669"/>
    <property type="project" value="InterPro"/>
</dbReference>
<evidence type="ECO:0000256" key="1">
    <source>
        <dbReference type="ARBA" id="ARBA00004236"/>
    </source>
</evidence>
<evidence type="ECO:0000256" key="9">
    <source>
        <dbReference type="ARBA" id="ARBA00023176"/>
    </source>
</evidence>
<reference evidence="14" key="3">
    <citation type="submission" date="2025-09" db="UniProtKB">
        <authorList>
            <consortium name="Ensembl"/>
        </authorList>
    </citation>
    <scope>IDENTIFICATION</scope>
</reference>
<evidence type="ECO:0000256" key="2">
    <source>
        <dbReference type="ARBA" id="ARBA00004277"/>
    </source>
</evidence>
<dbReference type="GO" id="GO:0030122">
    <property type="term" value="C:AP-2 adaptor complex"/>
    <property type="evidence" value="ECO:0007669"/>
    <property type="project" value="InterPro"/>
</dbReference>
<dbReference type="Gene3D" id="2.60.40.1230">
    <property type="match status" value="1"/>
</dbReference>
<dbReference type="FunFam" id="1.25.10.10:FF:000020">
    <property type="entry name" value="AP-2 complex subunit alpha"/>
    <property type="match status" value="1"/>
</dbReference>
<dbReference type="GO" id="GO:0006886">
    <property type="term" value="P:intracellular protein transport"/>
    <property type="evidence" value="ECO:0007669"/>
    <property type="project" value="UniProtKB-UniRule"/>
</dbReference>
<dbReference type="FunFam" id="3.30.310.10:FF:000004">
    <property type="entry name" value="AP-2 complex subunit alpha"/>
    <property type="match status" value="1"/>
</dbReference>
<evidence type="ECO:0000313" key="14">
    <source>
        <dbReference type="Ensembl" id="ENSPNAP00000012345.2"/>
    </source>
</evidence>
<evidence type="ECO:0000256" key="4">
    <source>
        <dbReference type="ARBA" id="ARBA00022448"/>
    </source>
</evidence>
<gene>
    <name evidence="14" type="primary">AP2A1</name>
</gene>